<comment type="subcellular location">
    <subcellularLocation>
        <location evidence="1">Membrane</location>
        <topology evidence="1">Single-pass membrane protein</topology>
    </subcellularLocation>
</comment>
<dbReference type="SUPFAM" id="SSF117892">
    <property type="entry name" value="Band 7/SPFH domain"/>
    <property type="match status" value="1"/>
</dbReference>
<name>A0A4R3LRQ3_9GAMM</name>
<evidence type="ECO:0000256" key="1">
    <source>
        <dbReference type="ARBA" id="ARBA00004167"/>
    </source>
</evidence>
<dbReference type="GO" id="GO:0006508">
    <property type="term" value="P:proteolysis"/>
    <property type="evidence" value="ECO:0007669"/>
    <property type="project" value="UniProtKB-KW"/>
</dbReference>
<keyword evidence="4 6" id="KW-1133">Transmembrane helix</keyword>
<feature type="region of interest" description="Disordered" evidence="7">
    <location>
        <begin position="1"/>
        <end position="35"/>
    </location>
</feature>
<gene>
    <name evidence="9" type="ORF">EDC25_102206</name>
</gene>
<dbReference type="InterPro" id="IPR010201">
    <property type="entry name" value="HflK"/>
</dbReference>
<comment type="subunit">
    <text evidence="6">HflC and HflK may interact to form a multimeric complex.</text>
</comment>
<dbReference type="GO" id="GO:0008233">
    <property type="term" value="F:peptidase activity"/>
    <property type="evidence" value="ECO:0007669"/>
    <property type="project" value="UniProtKB-KW"/>
</dbReference>
<dbReference type="Proteomes" id="UP000294599">
    <property type="component" value="Unassembled WGS sequence"/>
</dbReference>
<evidence type="ECO:0000256" key="6">
    <source>
        <dbReference type="RuleBase" id="RU364113"/>
    </source>
</evidence>
<dbReference type="AlphaFoldDB" id="A0A4R3LRQ3"/>
<comment type="caution">
    <text evidence="9">The sequence shown here is derived from an EMBL/GenBank/DDBJ whole genome shotgun (WGS) entry which is preliminary data.</text>
</comment>
<feature type="transmembrane region" description="Helical" evidence="6">
    <location>
        <begin position="69"/>
        <end position="92"/>
    </location>
</feature>
<keyword evidence="9" id="KW-0378">Hydrolase</keyword>
<dbReference type="Pfam" id="PF01145">
    <property type="entry name" value="Band_7"/>
    <property type="match status" value="1"/>
</dbReference>
<dbReference type="GO" id="GO:0016020">
    <property type="term" value="C:membrane"/>
    <property type="evidence" value="ECO:0007669"/>
    <property type="project" value="UniProtKB-SubCell"/>
</dbReference>
<feature type="region of interest" description="Disordered" evidence="7">
    <location>
        <begin position="362"/>
        <end position="400"/>
    </location>
</feature>
<dbReference type="CDD" id="cd03404">
    <property type="entry name" value="SPFH_HflK"/>
    <property type="match status" value="1"/>
</dbReference>
<dbReference type="SMART" id="SM00244">
    <property type="entry name" value="PHB"/>
    <property type="match status" value="1"/>
</dbReference>
<dbReference type="PRINTS" id="PR00721">
    <property type="entry name" value="STOMATIN"/>
</dbReference>
<keyword evidence="9" id="KW-0645">Protease</keyword>
<dbReference type="PANTHER" id="PTHR43327:SF2">
    <property type="entry name" value="MODULATOR OF FTSH PROTEASE HFLK"/>
    <property type="match status" value="1"/>
</dbReference>
<feature type="domain" description="Band 7" evidence="8">
    <location>
        <begin position="87"/>
        <end position="248"/>
    </location>
</feature>
<comment type="function">
    <text evidence="6">HflC and HflK could encode or regulate a protease.</text>
</comment>
<dbReference type="OrthoDB" id="9779595at2"/>
<accession>A0A4R3LRQ3</accession>
<sequence length="400" mass="43426">MAWNEPGGGQRDPWSGGGNNKGGGGNGGNGPDFDRWLKNMGDRLNRLFGGGRGKRGGGGDGLGSGGPGFGGIALIALAALLIWAAFDSVVVIEERERGAVLRFGKFDRQMNPGLNFKWPRPIEDVRKVDFTSVRSVNAEARMLTRDENLVVMRFNVQYRVADPNLYLFGSRDPDLALSEAAEAAVRQVIGANTLDEVLIGQRAVLVASVRDHLQEALNDYRTGIEISDVNFQGVEPPQEVKAAFDDAIAAREDRERLVREAEAYASRVVPEARGEAARITLDAEGYKEVTIARAEGESKRFSLLVDEYRKAPEVTRKRLLLETMQEVLARNPKIMVDVSGGGSQSLMYLPLDQLLKGRQAQLFEPPAASGSVAPGRAEPSTGSSASSSRDNRSTGRESRR</sequence>
<evidence type="ECO:0000256" key="3">
    <source>
        <dbReference type="ARBA" id="ARBA00022692"/>
    </source>
</evidence>
<keyword evidence="5 6" id="KW-0472">Membrane</keyword>
<dbReference type="EMBL" id="SMAF01000002">
    <property type="protein sequence ID" value="TCT00837.1"/>
    <property type="molecule type" value="Genomic_DNA"/>
</dbReference>
<protein>
    <recommendedName>
        <fullName evidence="6">Protein HflK</fullName>
    </recommendedName>
</protein>
<organism evidence="9 10">
    <name type="scientific">Pseudofulvimonas gallinarii</name>
    <dbReference type="NCBI Taxonomy" id="634155"/>
    <lineage>
        <taxon>Bacteria</taxon>
        <taxon>Pseudomonadati</taxon>
        <taxon>Pseudomonadota</taxon>
        <taxon>Gammaproteobacteria</taxon>
        <taxon>Lysobacterales</taxon>
        <taxon>Rhodanobacteraceae</taxon>
        <taxon>Pseudofulvimonas</taxon>
    </lineage>
</organism>
<dbReference type="Pfam" id="PF12221">
    <property type="entry name" value="HflK_N"/>
    <property type="match status" value="1"/>
</dbReference>
<keyword evidence="10" id="KW-1185">Reference proteome</keyword>
<reference evidence="9 10" key="1">
    <citation type="submission" date="2019-03" db="EMBL/GenBank/DDBJ databases">
        <title>Genomic Encyclopedia of Type Strains, Phase IV (KMG-IV): sequencing the most valuable type-strain genomes for metagenomic binning, comparative biology and taxonomic classification.</title>
        <authorList>
            <person name="Goeker M."/>
        </authorList>
    </citation>
    <scope>NUCLEOTIDE SEQUENCE [LARGE SCALE GENOMIC DNA]</scope>
    <source>
        <strain evidence="9 10">DSM 21944</strain>
    </source>
</reference>
<dbReference type="InterPro" id="IPR050710">
    <property type="entry name" value="Band7/mec-2_domain"/>
</dbReference>
<proteinExistence type="inferred from homology"/>
<dbReference type="PANTHER" id="PTHR43327">
    <property type="entry name" value="STOMATIN-LIKE PROTEIN 2, MITOCHONDRIAL"/>
    <property type="match status" value="1"/>
</dbReference>
<dbReference type="NCBIfam" id="TIGR01933">
    <property type="entry name" value="hflK"/>
    <property type="match status" value="1"/>
</dbReference>
<dbReference type="InterPro" id="IPR036013">
    <property type="entry name" value="Band_7/SPFH_dom_sf"/>
</dbReference>
<evidence type="ECO:0000256" key="4">
    <source>
        <dbReference type="ARBA" id="ARBA00022989"/>
    </source>
</evidence>
<dbReference type="Gene3D" id="3.30.479.30">
    <property type="entry name" value="Band 7 domain"/>
    <property type="match status" value="1"/>
</dbReference>
<evidence type="ECO:0000256" key="7">
    <source>
        <dbReference type="SAM" id="MobiDB-lite"/>
    </source>
</evidence>
<comment type="similarity">
    <text evidence="2 6">Belongs to the band 7/mec-2 family. HflK subfamily.</text>
</comment>
<keyword evidence="3 6" id="KW-0812">Transmembrane</keyword>
<dbReference type="InterPro" id="IPR001972">
    <property type="entry name" value="Stomatin_HflK_fam"/>
</dbReference>
<dbReference type="InterPro" id="IPR001107">
    <property type="entry name" value="Band_7"/>
</dbReference>
<evidence type="ECO:0000256" key="2">
    <source>
        <dbReference type="ARBA" id="ARBA00006971"/>
    </source>
</evidence>
<dbReference type="RefSeq" id="WP_123522125.1">
    <property type="nucleotide sequence ID" value="NZ_JBHLWF010000013.1"/>
</dbReference>
<evidence type="ECO:0000313" key="9">
    <source>
        <dbReference type="EMBL" id="TCT00837.1"/>
    </source>
</evidence>
<feature type="compositionally biased region" description="Basic and acidic residues" evidence="7">
    <location>
        <begin position="389"/>
        <end position="400"/>
    </location>
</feature>
<evidence type="ECO:0000259" key="8">
    <source>
        <dbReference type="SMART" id="SM00244"/>
    </source>
</evidence>
<evidence type="ECO:0000256" key="5">
    <source>
        <dbReference type="ARBA" id="ARBA00023136"/>
    </source>
</evidence>
<dbReference type="InterPro" id="IPR020980">
    <property type="entry name" value="Membrane_HflK_N"/>
</dbReference>
<evidence type="ECO:0000313" key="10">
    <source>
        <dbReference type="Proteomes" id="UP000294599"/>
    </source>
</evidence>
<feature type="compositionally biased region" description="Gly residues" evidence="7">
    <location>
        <begin position="1"/>
        <end position="30"/>
    </location>
</feature>